<dbReference type="AlphaFoldDB" id="A0A6H5GX01"/>
<keyword evidence="3" id="KW-1185">Reference proteome</keyword>
<accession>A0A6H5GX01</accession>
<dbReference type="Proteomes" id="UP000479000">
    <property type="component" value="Unassembled WGS sequence"/>
</dbReference>
<reference evidence="2 3" key="1">
    <citation type="submission" date="2020-02" db="EMBL/GenBank/DDBJ databases">
        <authorList>
            <person name="Ferguson B K."/>
        </authorList>
    </citation>
    <scope>NUCLEOTIDE SEQUENCE [LARGE SCALE GENOMIC DNA]</scope>
</reference>
<name>A0A6H5GX01_9HEMI</name>
<evidence type="ECO:0000313" key="3">
    <source>
        <dbReference type="Proteomes" id="UP000479000"/>
    </source>
</evidence>
<evidence type="ECO:0000256" key="1">
    <source>
        <dbReference type="SAM" id="MobiDB-lite"/>
    </source>
</evidence>
<protein>
    <submittedName>
        <fullName evidence="2">Uncharacterized protein</fullName>
    </submittedName>
</protein>
<proteinExistence type="predicted"/>
<organism evidence="2 3">
    <name type="scientific">Nesidiocoris tenuis</name>
    <dbReference type="NCBI Taxonomy" id="355587"/>
    <lineage>
        <taxon>Eukaryota</taxon>
        <taxon>Metazoa</taxon>
        <taxon>Ecdysozoa</taxon>
        <taxon>Arthropoda</taxon>
        <taxon>Hexapoda</taxon>
        <taxon>Insecta</taxon>
        <taxon>Pterygota</taxon>
        <taxon>Neoptera</taxon>
        <taxon>Paraneoptera</taxon>
        <taxon>Hemiptera</taxon>
        <taxon>Heteroptera</taxon>
        <taxon>Panheteroptera</taxon>
        <taxon>Cimicomorpha</taxon>
        <taxon>Miridae</taxon>
        <taxon>Dicyphina</taxon>
        <taxon>Nesidiocoris</taxon>
    </lineage>
</organism>
<feature type="compositionally biased region" description="Acidic residues" evidence="1">
    <location>
        <begin position="47"/>
        <end position="78"/>
    </location>
</feature>
<sequence length="169" mass="19061">VLKGGGKKWEKPRFVIPLAVIPLHVLDGGKIEEEAIVDKEIEEEEEMEVVEEKEVVEEEVVEEEEGEEEEEEVVEEKEEYVKGPRAGPGPLGPRAPGILPPLPPLWTALGNPEDKLQPCKLMPVAVCVPRFLRLLDCDSKSAYKTTTLPPYVSYCSQFYHRQHMNAYGH</sequence>
<feature type="region of interest" description="Disordered" evidence="1">
    <location>
        <begin position="47"/>
        <end position="97"/>
    </location>
</feature>
<dbReference type="EMBL" id="CADCXU010021488">
    <property type="protein sequence ID" value="CAB0009095.1"/>
    <property type="molecule type" value="Genomic_DNA"/>
</dbReference>
<evidence type="ECO:0000313" key="2">
    <source>
        <dbReference type="EMBL" id="CAB0009095.1"/>
    </source>
</evidence>
<feature type="non-terminal residue" evidence="2">
    <location>
        <position position="1"/>
    </location>
</feature>
<gene>
    <name evidence="2" type="ORF">NTEN_LOCUS14271</name>
</gene>